<reference evidence="2" key="1">
    <citation type="submission" date="2021-02" db="EMBL/GenBank/DDBJ databases">
        <title>Thiocyanate and organic carbon inputs drive convergent selection for specific autotrophic Afipia and Thiobacillus strains within complex microbiomes.</title>
        <authorList>
            <person name="Huddy R.J."/>
            <person name="Sachdeva R."/>
            <person name="Kadzinga F."/>
            <person name="Kantor R.S."/>
            <person name="Harrison S.T.L."/>
            <person name="Banfield J.F."/>
        </authorList>
    </citation>
    <scope>NUCLEOTIDE SEQUENCE</scope>
    <source>
        <strain evidence="2">SCN18_10_11_15_R4_P_38_20</strain>
    </source>
</reference>
<feature type="signal peptide" evidence="1">
    <location>
        <begin position="1"/>
        <end position="22"/>
    </location>
</feature>
<name>A0A8J7PIL7_9PROT</name>
<proteinExistence type="predicted"/>
<protein>
    <submittedName>
        <fullName evidence="2">Uncharacterized protein</fullName>
    </submittedName>
</protein>
<sequence length="147" mass="17127">MWKKAFIFFVLFIIISINNVQASNPVLQLDEDEIDQRSFSRIYNKLVNFYRLNSEQVTKLNAQKFFEDPEHPSALAEQALKEIEKNRKASITQSYFKNYNLLKSHLLKIHGCFKEDQTAEDLDASKITDLLTYTNGLFLILYGLGVR</sequence>
<feature type="chain" id="PRO_5035276432" evidence="1">
    <location>
        <begin position="23"/>
        <end position="147"/>
    </location>
</feature>
<keyword evidence="1" id="KW-0732">Signal</keyword>
<gene>
    <name evidence="2" type="ORF">J0H12_02815</name>
</gene>
<accession>A0A8J7PIL7</accession>
<dbReference type="EMBL" id="JAFKGL010000013">
    <property type="protein sequence ID" value="MBN9412845.1"/>
    <property type="molecule type" value="Genomic_DNA"/>
</dbReference>
<dbReference type="Proteomes" id="UP000664414">
    <property type="component" value="Unassembled WGS sequence"/>
</dbReference>
<organism evidence="2 3">
    <name type="scientific">Candidatus Paracaedimonas acanthamoebae</name>
    <dbReference type="NCBI Taxonomy" id="244581"/>
    <lineage>
        <taxon>Bacteria</taxon>
        <taxon>Pseudomonadati</taxon>
        <taxon>Pseudomonadota</taxon>
        <taxon>Alphaproteobacteria</taxon>
        <taxon>Holosporales</taxon>
        <taxon>Caedimonadaceae</taxon>
        <taxon>Candidatus Paracaedimonas</taxon>
    </lineage>
</organism>
<comment type="caution">
    <text evidence="2">The sequence shown here is derived from an EMBL/GenBank/DDBJ whole genome shotgun (WGS) entry which is preliminary data.</text>
</comment>
<evidence type="ECO:0000256" key="1">
    <source>
        <dbReference type="SAM" id="SignalP"/>
    </source>
</evidence>
<evidence type="ECO:0000313" key="2">
    <source>
        <dbReference type="EMBL" id="MBN9412845.1"/>
    </source>
</evidence>
<dbReference type="AlphaFoldDB" id="A0A8J7PIL7"/>
<evidence type="ECO:0000313" key="3">
    <source>
        <dbReference type="Proteomes" id="UP000664414"/>
    </source>
</evidence>